<keyword evidence="1" id="KW-0812">Transmembrane</keyword>
<dbReference type="AlphaFoldDB" id="A0A806K1Q6"/>
<dbReference type="Pfam" id="PF06161">
    <property type="entry name" value="DUF975"/>
    <property type="match status" value="1"/>
</dbReference>
<feature type="transmembrane region" description="Helical" evidence="1">
    <location>
        <begin position="20"/>
        <end position="43"/>
    </location>
</feature>
<evidence type="ECO:0000256" key="1">
    <source>
        <dbReference type="SAM" id="Phobius"/>
    </source>
</evidence>
<dbReference type="PANTHER" id="PTHR40076:SF1">
    <property type="entry name" value="MEMBRANE PROTEIN"/>
    <property type="match status" value="1"/>
</dbReference>
<dbReference type="PANTHER" id="PTHR40076">
    <property type="entry name" value="MEMBRANE PROTEIN-RELATED"/>
    <property type="match status" value="1"/>
</dbReference>
<reference evidence="2" key="1">
    <citation type="submission" date="2012-03" db="EMBL/GenBank/DDBJ databases">
        <title>Functional metagenomics reveals considerable lignocellulase gene clusters in the gut microbiome of a wood-feeding higher termite.</title>
        <authorList>
            <person name="Liu N."/>
        </authorList>
    </citation>
    <scope>NUCLEOTIDE SEQUENCE</scope>
</reference>
<protein>
    <submittedName>
        <fullName evidence="2">Integral membrane protein</fullName>
    </submittedName>
</protein>
<feature type="transmembrane region" description="Helical" evidence="1">
    <location>
        <begin position="97"/>
        <end position="124"/>
    </location>
</feature>
<name>A0A806K1Q6_9BACT</name>
<proteinExistence type="predicted"/>
<feature type="transmembrane region" description="Helical" evidence="1">
    <location>
        <begin position="169"/>
        <end position="193"/>
    </location>
</feature>
<dbReference type="EMBL" id="JQ844254">
    <property type="protein sequence ID" value="AGS53866.1"/>
    <property type="molecule type" value="Genomic_DNA"/>
</dbReference>
<sequence>MNPKENYELRAQARGQLKGVWNQMVLAMLVYFAITFTPLFIFSEGSPLQNATLESIINVLVSVASGPFALGLAGYFLKRVRGEEFAISNIFDGFKRFIPSFLLCLFMYLFVFLWCLLLIIPGIIKSFSYSMAYYIIYDDPNVKPLEALKKSQVMMKGYKWKYFTLQLSFIGWGLLCLLTLGIGFLWLVPYMYLSYANFYEDIKRNQQPRIEDNTQG</sequence>
<feature type="transmembrane region" description="Helical" evidence="1">
    <location>
        <begin position="55"/>
        <end position="77"/>
    </location>
</feature>
<dbReference type="InterPro" id="IPR010380">
    <property type="entry name" value="DUF975"/>
</dbReference>
<keyword evidence="1" id="KW-0472">Membrane</keyword>
<accession>A0A806K1Q6</accession>
<evidence type="ECO:0000313" key="2">
    <source>
        <dbReference type="EMBL" id="AGS53866.1"/>
    </source>
</evidence>
<organism evidence="2">
    <name type="scientific">uncultured bacterium contig00094</name>
    <dbReference type="NCBI Taxonomy" id="1181565"/>
    <lineage>
        <taxon>Bacteria</taxon>
        <taxon>environmental samples</taxon>
    </lineage>
</organism>
<keyword evidence="1" id="KW-1133">Transmembrane helix</keyword>